<dbReference type="PRINTS" id="PR00081">
    <property type="entry name" value="GDHRDH"/>
</dbReference>
<comment type="similarity">
    <text evidence="1">Belongs to the short-chain dehydrogenases/reductases (SDR) family.</text>
</comment>
<dbReference type="Gene3D" id="3.40.50.720">
    <property type="entry name" value="NAD(P)-binding Rossmann-like Domain"/>
    <property type="match status" value="1"/>
</dbReference>
<dbReference type="Pfam" id="PF13561">
    <property type="entry name" value="adh_short_C2"/>
    <property type="match status" value="1"/>
</dbReference>
<organism evidence="3 6">
    <name type="scientific">Streptomyces radicis</name>
    <dbReference type="NCBI Taxonomy" id="1750517"/>
    <lineage>
        <taxon>Bacteria</taxon>
        <taxon>Bacillati</taxon>
        <taxon>Actinomycetota</taxon>
        <taxon>Actinomycetes</taxon>
        <taxon>Kitasatosporales</taxon>
        <taxon>Streptomycetaceae</taxon>
        <taxon>Streptomyces</taxon>
    </lineage>
</organism>
<dbReference type="OrthoDB" id="286404at2"/>
<dbReference type="CDD" id="cd05233">
    <property type="entry name" value="SDR_c"/>
    <property type="match status" value="1"/>
</dbReference>
<dbReference type="FunFam" id="3.40.50.720:FF:000084">
    <property type="entry name" value="Short-chain dehydrogenase reductase"/>
    <property type="match status" value="1"/>
</dbReference>
<keyword evidence="5" id="KW-1185">Reference proteome</keyword>
<accession>A0A3A9W4P5</accession>
<dbReference type="InterPro" id="IPR020904">
    <property type="entry name" value="Sc_DH/Rdtase_CS"/>
</dbReference>
<sequence length="266" mass="26455">MSPAGRGALVVGATSPIGLAIARALADDGVAVAGCGLEPGPREELADSFTHSFAYYTAADCARPEGAEAAVAAAVGALGRLDVLVLAAAAMPVARAGDTTERQWRLAQEATLDTAFYPVRAALPHLGPGSAITAVTSVNAFLAAPGLPGYAAAKAGVEGLVRQLALDYGPAGIRVNAVAPGMIGDGAGGPALPRVTEGYPLGRIGRPEEVAAAVAFLSSPAASFITGTVLPVDGGLSISSPAAWLRPDLRARFLLEPGSPPGATSE</sequence>
<dbReference type="Proteomes" id="UP000275024">
    <property type="component" value="Unassembled WGS sequence"/>
</dbReference>
<protein>
    <submittedName>
        <fullName evidence="3">SDR family oxidoreductase</fullName>
    </submittedName>
</protein>
<dbReference type="AlphaFoldDB" id="A0A3A9W4P5"/>
<dbReference type="SUPFAM" id="SSF51735">
    <property type="entry name" value="NAD(P)-binding Rossmann-fold domains"/>
    <property type="match status" value="1"/>
</dbReference>
<dbReference type="InterPro" id="IPR036291">
    <property type="entry name" value="NAD(P)-bd_dom_sf"/>
</dbReference>
<evidence type="ECO:0000313" key="5">
    <source>
        <dbReference type="Proteomes" id="UP000268652"/>
    </source>
</evidence>
<name>A0A3A9W4P5_9ACTN</name>
<proteinExistence type="inferred from homology"/>
<gene>
    <name evidence="4" type="ORF">D7318_19770</name>
    <name evidence="3" type="ORF">D7319_18755</name>
</gene>
<comment type="caution">
    <text evidence="3">The sequence shown here is derived from an EMBL/GenBank/DDBJ whole genome shotgun (WGS) entry which is preliminary data.</text>
</comment>
<evidence type="ECO:0000313" key="3">
    <source>
        <dbReference type="EMBL" id="RKN07393.1"/>
    </source>
</evidence>
<evidence type="ECO:0000256" key="1">
    <source>
        <dbReference type="ARBA" id="ARBA00006484"/>
    </source>
</evidence>
<dbReference type="GO" id="GO:0016491">
    <property type="term" value="F:oxidoreductase activity"/>
    <property type="evidence" value="ECO:0007669"/>
    <property type="project" value="UniProtKB-KW"/>
</dbReference>
<keyword evidence="2" id="KW-0560">Oxidoreductase</keyword>
<dbReference type="PANTHER" id="PTHR24321">
    <property type="entry name" value="DEHYDROGENASES, SHORT CHAIN"/>
    <property type="match status" value="1"/>
</dbReference>
<evidence type="ECO:0000313" key="4">
    <source>
        <dbReference type="EMBL" id="RKN19588.1"/>
    </source>
</evidence>
<evidence type="ECO:0000313" key="6">
    <source>
        <dbReference type="Proteomes" id="UP000275024"/>
    </source>
</evidence>
<dbReference type="EMBL" id="RBDY01000015">
    <property type="protein sequence ID" value="RKN19588.1"/>
    <property type="molecule type" value="Genomic_DNA"/>
</dbReference>
<evidence type="ECO:0000256" key="2">
    <source>
        <dbReference type="ARBA" id="ARBA00023002"/>
    </source>
</evidence>
<dbReference type="EMBL" id="RBDX01000015">
    <property type="protein sequence ID" value="RKN07393.1"/>
    <property type="molecule type" value="Genomic_DNA"/>
</dbReference>
<dbReference type="PANTHER" id="PTHR24321:SF14">
    <property type="entry name" value="SHORT-CHAIN TYPE DEHYDROGENASE_REDUCTASE BLR2146-RELATED"/>
    <property type="match status" value="1"/>
</dbReference>
<reference evidence="5 6" key="1">
    <citation type="submission" date="2018-09" db="EMBL/GenBank/DDBJ databases">
        <title>Streptomyces sp. nov. DS1-2, an endophytic actinomycete isolated from roots of Dendrobium scabrilingue.</title>
        <authorList>
            <person name="Kuncharoen N."/>
            <person name="Kudo T."/>
            <person name="Ohkuma M."/>
            <person name="Yuki M."/>
            <person name="Tanasupawat S."/>
        </authorList>
    </citation>
    <scope>NUCLEOTIDE SEQUENCE [LARGE SCALE GENOMIC DNA]</scope>
    <source>
        <strain evidence="3 6">AZ1-7</strain>
        <strain evidence="4 5">DS1-2</strain>
    </source>
</reference>
<dbReference type="PROSITE" id="PS00061">
    <property type="entry name" value="ADH_SHORT"/>
    <property type="match status" value="1"/>
</dbReference>
<dbReference type="RefSeq" id="WP_120698458.1">
    <property type="nucleotide sequence ID" value="NZ_RBDX01000015.1"/>
</dbReference>
<dbReference type="Proteomes" id="UP000268652">
    <property type="component" value="Unassembled WGS sequence"/>
</dbReference>
<dbReference type="InterPro" id="IPR002347">
    <property type="entry name" value="SDR_fam"/>
</dbReference>